<reference evidence="1" key="1">
    <citation type="journal article" date="2021" name="PeerJ">
        <title>Extensive microbial diversity within the chicken gut microbiome revealed by metagenomics and culture.</title>
        <authorList>
            <person name="Gilroy R."/>
            <person name="Ravi A."/>
            <person name="Getino M."/>
            <person name="Pursley I."/>
            <person name="Horton D.L."/>
            <person name="Alikhan N.F."/>
            <person name="Baker D."/>
            <person name="Gharbi K."/>
            <person name="Hall N."/>
            <person name="Watson M."/>
            <person name="Adriaenssens E.M."/>
            <person name="Foster-Nyarko E."/>
            <person name="Jarju S."/>
            <person name="Secka A."/>
            <person name="Antonio M."/>
            <person name="Oren A."/>
            <person name="Chaudhuri R.R."/>
            <person name="La Ragione R."/>
            <person name="Hildebrand F."/>
            <person name="Pallen M.J."/>
        </authorList>
    </citation>
    <scope>NUCLEOTIDE SEQUENCE</scope>
    <source>
        <strain evidence="1">CHK188-11489</strain>
    </source>
</reference>
<dbReference type="Proteomes" id="UP000824105">
    <property type="component" value="Unassembled WGS sequence"/>
</dbReference>
<comment type="caution">
    <text evidence="1">The sequence shown here is derived from an EMBL/GenBank/DDBJ whole genome shotgun (WGS) entry which is preliminary data.</text>
</comment>
<proteinExistence type="predicted"/>
<reference evidence="1" key="2">
    <citation type="submission" date="2021-04" db="EMBL/GenBank/DDBJ databases">
        <authorList>
            <person name="Gilroy R."/>
        </authorList>
    </citation>
    <scope>NUCLEOTIDE SEQUENCE</scope>
    <source>
        <strain evidence="1">CHK188-11489</strain>
    </source>
</reference>
<protein>
    <submittedName>
        <fullName evidence="1">DUF3793 family protein</fullName>
    </submittedName>
</protein>
<dbReference type="EMBL" id="DXBF01000038">
    <property type="protein sequence ID" value="HIZ61995.1"/>
    <property type="molecule type" value="Genomic_DNA"/>
</dbReference>
<sequence>MQRDFGTTFVTQCAPVMAGLKAANLFRWVEPDAGALAALLDAWRSQLGPRGVQIEVLKSCPRTHAHLIYVYRQGRLGDILHRPAVQGFLCAAGYPRTADCRRCLDCLSTRLRQEQEFPHEIGVFLDYPLQDVIGFVQNKGKNYTFTGYWRSYEDPARARDRFARLRKCTDVYLRCYRSGMPVTRLTVAV</sequence>
<dbReference type="InterPro" id="IPR024523">
    <property type="entry name" value="DUF3793"/>
</dbReference>
<dbReference type="Pfam" id="PF12672">
    <property type="entry name" value="DUF3793"/>
    <property type="match status" value="1"/>
</dbReference>
<accession>A0A9D2FJV3</accession>
<evidence type="ECO:0000313" key="1">
    <source>
        <dbReference type="EMBL" id="HIZ61995.1"/>
    </source>
</evidence>
<organism evidence="1 2">
    <name type="scientific">Candidatus Gemmiger avistercoris</name>
    <dbReference type="NCBI Taxonomy" id="2838606"/>
    <lineage>
        <taxon>Bacteria</taxon>
        <taxon>Bacillati</taxon>
        <taxon>Bacillota</taxon>
        <taxon>Clostridia</taxon>
        <taxon>Eubacteriales</taxon>
        <taxon>Gemmiger</taxon>
    </lineage>
</organism>
<name>A0A9D2FJV3_9FIRM</name>
<dbReference type="AlphaFoldDB" id="A0A9D2FJV3"/>
<gene>
    <name evidence="1" type="ORF">H9724_04405</name>
</gene>
<evidence type="ECO:0000313" key="2">
    <source>
        <dbReference type="Proteomes" id="UP000824105"/>
    </source>
</evidence>